<dbReference type="InterPro" id="IPR011009">
    <property type="entry name" value="Kinase-like_dom_sf"/>
</dbReference>
<organism evidence="2 3">
    <name type="scientific">Alkalicella caledoniensis</name>
    <dbReference type="NCBI Taxonomy" id="2731377"/>
    <lineage>
        <taxon>Bacteria</taxon>
        <taxon>Bacillati</taxon>
        <taxon>Bacillota</taxon>
        <taxon>Clostridia</taxon>
        <taxon>Eubacteriales</taxon>
        <taxon>Proteinivoracaceae</taxon>
        <taxon>Alkalicella</taxon>
    </lineage>
</organism>
<dbReference type="RefSeq" id="WP_213167960.1">
    <property type="nucleotide sequence ID" value="NZ_CP058559.1"/>
</dbReference>
<dbReference type="Gene3D" id="3.90.1200.10">
    <property type="match status" value="1"/>
</dbReference>
<name>A0A7G9W6J0_ALKCA</name>
<feature type="domain" description="Aminoglycoside phosphotransferase" evidence="1">
    <location>
        <begin position="11"/>
        <end position="203"/>
    </location>
</feature>
<dbReference type="KEGG" id="acae:HYG86_05705"/>
<accession>A0A7G9W6J0</accession>
<dbReference type="Pfam" id="PF01636">
    <property type="entry name" value="APH"/>
    <property type="match status" value="1"/>
</dbReference>
<dbReference type="Proteomes" id="UP000516160">
    <property type="component" value="Chromosome"/>
</dbReference>
<dbReference type="EMBL" id="CP058559">
    <property type="protein sequence ID" value="QNO14302.1"/>
    <property type="molecule type" value="Genomic_DNA"/>
</dbReference>
<gene>
    <name evidence="2" type="ORF">HYG86_05705</name>
</gene>
<keyword evidence="2" id="KW-0808">Transferase</keyword>
<dbReference type="GO" id="GO:0016740">
    <property type="term" value="F:transferase activity"/>
    <property type="evidence" value="ECO:0007669"/>
    <property type="project" value="UniProtKB-KW"/>
</dbReference>
<dbReference type="InterPro" id="IPR002575">
    <property type="entry name" value="Aminoglycoside_PTrfase"/>
</dbReference>
<evidence type="ECO:0000313" key="2">
    <source>
        <dbReference type="EMBL" id="QNO14302.1"/>
    </source>
</evidence>
<proteinExistence type="predicted"/>
<keyword evidence="3" id="KW-1185">Reference proteome</keyword>
<sequence length="274" mass="32043">MEINNDKIIGQGNTAEIFRLNDNKILKLFRNGLHKGIVEREYQNGIFIQKILDCVPKVYEMVQVNGRHGIIYQEIKGTDMLRVMLASLWKINAYAKELAHYHLYIQKPVMENLCTVKERLEEDLNSVDVISDENKEIVRKYLKQLPDGSDLCHFDFHPGNIMISNNKAVFLDWMTACKGDVCADVARTCIMLKYGEVANASWVMRRLISFFQHHLYKIYIKEYLMISKKNIEDINRWELPVAAARLREWISENEKQVLIQLVNEHCNKILKKGI</sequence>
<evidence type="ECO:0000259" key="1">
    <source>
        <dbReference type="Pfam" id="PF01636"/>
    </source>
</evidence>
<dbReference type="SUPFAM" id="SSF56112">
    <property type="entry name" value="Protein kinase-like (PK-like)"/>
    <property type="match status" value="1"/>
</dbReference>
<dbReference type="AlphaFoldDB" id="A0A7G9W6J0"/>
<evidence type="ECO:0000313" key="3">
    <source>
        <dbReference type="Proteomes" id="UP000516160"/>
    </source>
</evidence>
<reference evidence="2 3" key="1">
    <citation type="submission" date="2020-07" db="EMBL/GenBank/DDBJ databases">
        <title>Alkalicella. sp. LB2 genome.</title>
        <authorList>
            <person name="Postec A."/>
            <person name="Quemeneur M."/>
        </authorList>
    </citation>
    <scope>NUCLEOTIDE SEQUENCE [LARGE SCALE GENOMIC DNA]</scope>
    <source>
        <strain evidence="2 3">LB2</strain>
    </source>
</reference>
<protein>
    <submittedName>
        <fullName evidence="2">Phosphotransferase</fullName>
    </submittedName>
</protein>